<dbReference type="AlphaFoldDB" id="A0A2H0BJ38"/>
<reference evidence="1 2" key="1">
    <citation type="submission" date="2017-09" db="EMBL/GenBank/DDBJ databases">
        <title>Depth-based differentiation of microbial function through sediment-hosted aquifers and enrichment of novel symbionts in the deep terrestrial subsurface.</title>
        <authorList>
            <person name="Probst A.J."/>
            <person name="Ladd B."/>
            <person name="Jarett J.K."/>
            <person name="Geller-Mcgrath D.E."/>
            <person name="Sieber C.M."/>
            <person name="Emerson J.B."/>
            <person name="Anantharaman K."/>
            <person name="Thomas B.C."/>
            <person name="Malmstrom R."/>
            <person name="Stieglmeier M."/>
            <person name="Klingl A."/>
            <person name="Woyke T."/>
            <person name="Ryan C.M."/>
            <person name="Banfield J.F."/>
        </authorList>
    </citation>
    <scope>NUCLEOTIDE SEQUENCE [LARGE SCALE GENOMIC DNA]</scope>
    <source>
        <strain evidence="1">CG22_combo_CG10-13_8_21_14_all_39_12</strain>
    </source>
</reference>
<comment type="caution">
    <text evidence="1">The sequence shown here is derived from an EMBL/GenBank/DDBJ whole genome shotgun (WGS) entry which is preliminary data.</text>
</comment>
<protein>
    <submittedName>
        <fullName evidence="1">Uncharacterized protein</fullName>
    </submittedName>
</protein>
<proteinExistence type="predicted"/>
<dbReference type="EMBL" id="PCSU01000001">
    <property type="protein sequence ID" value="PIP57010.1"/>
    <property type="molecule type" value="Genomic_DNA"/>
</dbReference>
<organism evidence="1 2">
    <name type="scientific">candidate division WWE3 bacterium CG22_combo_CG10-13_8_21_14_all_39_12</name>
    <dbReference type="NCBI Taxonomy" id="1975094"/>
    <lineage>
        <taxon>Bacteria</taxon>
        <taxon>Katanobacteria</taxon>
    </lineage>
</organism>
<accession>A0A2H0BJ38</accession>
<dbReference type="SUPFAM" id="SSF46785">
    <property type="entry name" value="Winged helix' DNA-binding domain"/>
    <property type="match status" value="1"/>
</dbReference>
<name>A0A2H0BJ38_UNCKA</name>
<dbReference type="InterPro" id="IPR036390">
    <property type="entry name" value="WH_DNA-bd_sf"/>
</dbReference>
<dbReference type="Proteomes" id="UP000228495">
    <property type="component" value="Unassembled WGS sequence"/>
</dbReference>
<sequence>MSRKTYINLSGKAYPVELDNDLVYARNGFDKGFLFVIKNDKGQHIGCLSTFISMTTSAVWGSQNALSVEGKSSLFQRILPHVPFPLTISDFASCYPNCIQLIVGTSDTGYLEQQKTQIVRGYGNPQELVDNLIFNGVVDEDEVQKDILTYLYDEHLENLSSYTNTGKLAKELFISEQMAFRCLQYLSDEGYIEGKSTLDSGGFAFSKITTPGVRYVKSSFQQIKAGGGVIIMGDFIGNDKISTNVQGNGNNTTVKSTVVNSFNLSLVQQKVDELKTMIEEEYSGADKAELIEQVEQINELASDEKNFPKIRGILGGILTRTSEVAQIAALGIELFKLFTGQP</sequence>
<evidence type="ECO:0000313" key="1">
    <source>
        <dbReference type="EMBL" id="PIP57010.1"/>
    </source>
</evidence>
<gene>
    <name evidence="1" type="ORF">COX05_00185</name>
</gene>
<evidence type="ECO:0000313" key="2">
    <source>
        <dbReference type="Proteomes" id="UP000228495"/>
    </source>
</evidence>